<evidence type="ECO:0000313" key="3">
    <source>
        <dbReference type="Proteomes" id="UP000266861"/>
    </source>
</evidence>
<dbReference type="Gene3D" id="1.25.40.420">
    <property type="match status" value="1"/>
</dbReference>
<keyword evidence="3" id="KW-1185">Reference proteome</keyword>
<dbReference type="Pfam" id="PF07707">
    <property type="entry name" value="BACK"/>
    <property type="match status" value="1"/>
</dbReference>
<proteinExistence type="predicted"/>
<dbReference type="OrthoDB" id="2434560at2759"/>
<accession>A0A397IJG9</accession>
<comment type="caution">
    <text evidence="2">The sequence shown here is derived from an EMBL/GenBank/DDBJ whole genome shotgun (WGS) entry which is preliminary data.</text>
</comment>
<dbReference type="AlphaFoldDB" id="A0A397IJG9"/>
<dbReference type="Proteomes" id="UP000266861">
    <property type="component" value="Unassembled WGS sequence"/>
</dbReference>
<gene>
    <name evidence="2" type="ORF">Glove_217g27</name>
</gene>
<dbReference type="EMBL" id="PQFF01000202">
    <property type="protein sequence ID" value="RHZ75067.1"/>
    <property type="molecule type" value="Genomic_DNA"/>
</dbReference>
<evidence type="ECO:0000259" key="1">
    <source>
        <dbReference type="Pfam" id="PF07707"/>
    </source>
</evidence>
<reference evidence="2 3" key="1">
    <citation type="submission" date="2018-08" db="EMBL/GenBank/DDBJ databases">
        <title>Genome and evolution of the arbuscular mycorrhizal fungus Diversispora epigaea (formerly Glomus versiforme) and its bacterial endosymbionts.</title>
        <authorList>
            <person name="Sun X."/>
            <person name="Fei Z."/>
            <person name="Harrison M."/>
        </authorList>
    </citation>
    <scope>NUCLEOTIDE SEQUENCE [LARGE SCALE GENOMIC DNA]</scope>
    <source>
        <strain evidence="2 3">IT104</strain>
    </source>
</reference>
<dbReference type="InterPro" id="IPR011705">
    <property type="entry name" value="BACK"/>
</dbReference>
<feature type="domain" description="BACK" evidence="1">
    <location>
        <begin position="52"/>
        <end position="110"/>
    </location>
</feature>
<sequence length="131" mass="15607">MDTKTMYDFMVVANKLEFEELSEKLENHFIESKASWLKTHFTFVYHSIFKNNKFQNLEKFCNDIIVKHPNIIFESAEFTSLHESALVSILRCDDLQIKESEIWDYLIKWGTAEILLYPRNWKNGLPKTLLL</sequence>
<protein>
    <recommendedName>
        <fullName evidence="1">BACK domain-containing protein</fullName>
    </recommendedName>
</protein>
<evidence type="ECO:0000313" key="2">
    <source>
        <dbReference type="EMBL" id="RHZ75067.1"/>
    </source>
</evidence>
<organism evidence="2 3">
    <name type="scientific">Diversispora epigaea</name>
    <dbReference type="NCBI Taxonomy" id="1348612"/>
    <lineage>
        <taxon>Eukaryota</taxon>
        <taxon>Fungi</taxon>
        <taxon>Fungi incertae sedis</taxon>
        <taxon>Mucoromycota</taxon>
        <taxon>Glomeromycotina</taxon>
        <taxon>Glomeromycetes</taxon>
        <taxon>Diversisporales</taxon>
        <taxon>Diversisporaceae</taxon>
        <taxon>Diversispora</taxon>
    </lineage>
</organism>
<name>A0A397IJG9_9GLOM</name>